<dbReference type="SUPFAM" id="SSF52540">
    <property type="entry name" value="P-loop containing nucleoside triphosphate hydrolases"/>
    <property type="match status" value="2"/>
</dbReference>
<keyword evidence="4" id="KW-1003">Cell membrane</keyword>
<dbReference type="PANTHER" id="PTHR43553">
    <property type="entry name" value="HEAVY METAL TRANSPORTER"/>
    <property type="match status" value="1"/>
</dbReference>
<dbReference type="InterPro" id="IPR015856">
    <property type="entry name" value="ABC_transpr_CbiO/EcfA_su"/>
</dbReference>
<dbReference type="AlphaFoldDB" id="A0A0F4LJK3"/>
<feature type="domain" description="ABC transporter" evidence="9">
    <location>
        <begin position="232"/>
        <end position="452"/>
    </location>
</feature>
<dbReference type="PATRIC" id="fig|1218507.3.peg.329"/>
<dbReference type="EMBL" id="JXLI01000004">
    <property type="protein sequence ID" value="KJY58498.1"/>
    <property type="molecule type" value="Genomic_DNA"/>
</dbReference>
<evidence type="ECO:0000313" key="11">
    <source>
        <dbReference type="Proteomes" id="UP000033531"/>
    </source>
</evidence>
<dbReference type="HOGENOM" id="CLU_000604_86_7_9"/>
<sequence>MIKLNNLTFSYDKQNQILTNINLNIPTKQFSLLVGPTGCGKSTLLKIIAKLYPEFAGQLSGTVTLGGLKAAMMFQNASEQFTMATPREEIIFALENLCLNKGQYLKQLNEAVQFTQIDYLLDQKINTLSGGEQQRVALAVLIAMNVDLFLLDEPFASCDPAARKFLIAKLAHLRDQGKTIILSDHVLAGYEGICDNLFQFQGKRLVQLSQAEQEKLLRKNTDSNSYTFVLPQQTEESCFTLQNVQIRQNRLLLKQEQLKIVSGKTTLITGANGVGKTSLFNALTKMIPYSGSITYHNREINKLPTRKYLLHVGQIFQNATDQFINVSVADEINLSKKKRTNSYFTDDKIAAALSSLELDSLLDHVVYSLSGGQQKKLQILLMLISDQDVLLIDEPLNGLDADSAVKVMSLLRESQKARKQTLLIISHELRNLADWCDFHLIFKDQHLAYTNK</sequence>
<name>A0A0F4LJK3_9LACO</name>
<keyword evidence="5" id="KW-0547">Nucleotide-binding</keyword>
<keyword evidence="3" id="KW-0813">Transport</keyword>
<dbReference type="InterPro" id="IPR017871">
    <property type="entry name" value="ABC_transporter-like_CS"/>
</dbReference>
<dbReference type="InterPro" id="IPR027417">
    <property type="entry name" value="P-loop_NTPase"/>
</dbReference>
<evidence type="ECO:0000313" key="10">
    <source>
        <dbReference type="EMBL" id="KJY58498.1"/>
    </source>
</evidence>
<evidence type="ECO:0000256" key="3">
    <source>
        <dbReference type="ARBA" id="ARBA00022448"/>
    </source>
</evidence>
<dbReference type="Proteomes" id="UP000033531">
    <property type="component" value="Unassembled WGS sequence"/>
</dbReference>
<dbReference type="Pfam" id="PF00005">
    <property type="entry name" value="ABC_tran"/>
    <property type="match status" value="2"/>
</dbReference>
<keyword evidence="8" id="KW-0472">Membrane</keyword>
<dbReference type="GO" id="GO:0043190">
    <property type="term" value="C:ATP-binding cassette (ABC) transporter complex"/>
    <property type="evidence" value="ECO:0007669"/>
    <property type="project" value="TreeGrafter"/>
</dbReference>
<evidence type="ECO:0000256" key="4">
    <source>
        <dbReference type="ARBA" id="ARBA00022475"/>
    </source>
</evidence>
<dbReference type="InterPro" id="IPR050095">
    <property type="entry name" value="ECF_ABC_transporter_ATP-bd"/>
</dbReference>
<organism evidence="10 11">
    <name type="scientific">Lactobacillus melliventris</name>
    <dbReference type="NCBI Taxonomy" id="1218507"/>
    <lineage>
        <taxon>Bacteria</taxon>
        <taxon>Bacillati</taxon>
        <taxon>Bacillota</taxon>
        <taxon>Bacilli</taxon>
        <taxon>Lactobacillales</taxon>
        <taxon>Lactobacillaceae</taxon>
        <taxon>Lactobacillus</taxon>
    </lineage>
</organism>
<dbReference type="STRING" id="1218507.JF74_01700"/>
<dbReference type="PANTHER" id="PTHR43553:SF27">
    <property type="entry name" value="ENERGY-COUPLING FACTOR TRANSPORTER ATP-BINDING PROTEIN ECFA2"/>
    <property type="match status" value="1"/>
</dbReference>
<evidence type="ECO:0000256" key="8">
    <source>
        <dbReference type="ARBA" id="ARBA00023136"/>
    </source>
</evidence>
<keyword evidence="7" id="KW-1278">Translocase</keyword>
<reference evidence="10 11" key="1">
    <citation type="submission" date="2015-01" db="EMBL/GenBank/DDBJ databases">
        <title>Comparative genomics of the lactic acid bacteria isolated from the honey bee gut.</title>
        <authorList>
            <person name="Ellegaard K.M."/>
            <person name="Tamarit D."/>
            <person name="Javelind E."/>
            <person name="Olofsson T."/>
            <person name="Andersson S.G."/>
            <person name="Vasquez A."/>
        </authorList>
    </citation>
    <scope>NUCLEOTIDE SEQUENCE [LARGE SCALE GENOMIC DNA]</scope>
    <source>
        <strain evidence="10 11">Hma8</strain>
    </source>
</reference>
<dbReference type="CDD" id="cd03225">
    <property type="entry name" value="ABC_cobalt_CbiO_domain1"/>
    <property type="match status" value="2"/>
</dbReference>
<evidence type="ECO:0000256" key="7">
    <source>
        <dbReference type="ARBA" id="ARBA00022967"/>
    </source>
</evidence>
<evidence type="ECO:0000259" key="9">
    <source>
        <dbReference type="PROSITE" id="PS50893"/>
    </source>
</evidence>
<dbReference type="GO" id="GO:0005524">
    <property type="term" value="F:ATP binding"/>
    <property type="evidence" value="ECO:0007669"/>
    <property type="project" value="UniProtKB-KW"/>
</dbReference>
<dbReference type="Gene3D" id="3.40.50.300">
    <property type="entry name" value="P-loop containing nucleotide triphosphate hydrolases"/>
    <property type="match status" value="2"/>
</dbReference>
<evidence type="ECO:0000256" key="1">
    <source>
        <dbReference type="ARBA" id="ARBA00004202"/>
    </source>
</evidence>
<dbReference type="GO" id="GO:0016887">
    <property type="term" value="F:ATP hydrolysis activity"/>
    <property type="evidence" value="ECO:0007669"/>
    <property type="project" value="InterPro"/>
</dbReference>
<dbReference type="SMART" id="SM00382">
    <property type="entry name" value="AAA"/>
    <property type="match status" value="2"/>
</dbReference>
<dbReference type="GO" id="GO:0042626">
    <property type="term" value="F:ATPase-coupled transmembrane transporter activity"/>
    <property type="evidence" value="ECO:0007669"/>
    <property type="project" value="TreeGrafter"/>
</dbReference>
<dbReference type="InterPro" id="IPR003439">
    <property type="entry name" value="ABC_transporter-like_ATP-bd"/>
</dbReference>
<dbReference type="PROSITE" id="PS50893">
    <property type="entry name" value="ABC_TRANSPORTER_2"/>
    <property type="match status" value="2"/>
</dbReference>
<comment type="caution">
    <text evidence="10">The sequence shown here is derived from an EMBL/GenBank/DDBJ whole genome shotgun (WGS) entry which is preliminary data.</text>
</comment>
<gene>
    <name evidence="10" type="ORF">JF74_01700</name>
</gene>
<evidence type="ECO:0000256" key="6">
    <source>
        <dbReference type="ARBA" id="ARBA00022840"/>
    </source>
</evidence>
<protein>
    <submittedName>
        <fullName evidence="10">ABC transporter, ATP-binding protein</fullName>
    </submittedName>
</protein>
<proteinExistence type="inferred from homology"/>
<comment type="subcellular location">
    <subcellularLocation>
        <location evidence="1">Cell membrane</location>
        <topology evidence="1">Peripheral membrane protein</topology>
    </subcellularLocation>
</comment>
<evidence type="ECO:0000256" key="5">
    <source>
        <dbReference type="ARBA" id="ARBA00022741"/>
    </source>
</evidence>
<dbReference type="InterPro" id="IPR003593">
    <property type="entry name" value="AAA+_ATPase"/>
</dbReference>
<comment type="similarity">
    <text evidence="2">Belongs to the ABC transporter superfamily.</text>
</comment>
<evidence type="ECO:0000256" key="2">
    <source>
        <dbReference type="ARBA" id="ARBA00005417"/>
    </source>
</evidence>
<dbReference type="OrthoDB" id="501320at2"/>
<accession>A0A0F4LJK3</accession>
<keyword evidence="6 10" id="KW-0067">ATP-binding</keyword>
<feature type="domain" description="ABC transporter" evidence="9">
    <location>
        <begin position="2"/>
        <end position="227"/>
    </location>
</feature>
<dbReference type="PROSITE" id="PS00211">
    <property type="entry name" value="ABC_TRANSPORTER_1"/>
    <property type="match status" value="2"/>
</dbReference>